<dbReference type="SUPFAM" id="SSF52540">
    <property type="entry name" value="P-loop containing nucleoside triphosphate hydrolases"/>
    <property type="match status" value="1"/>
</dbReference>
<dbReference type="InterPro" id="IPR030379">
    <property type="entry name" value="G_SEPTIN_dom"/>
</dbReference>
<protein>
    <submittedName>
        <fullName evidence="5">Protein peanut</fullName>
    </submittedName>
</protein>
<dbReference type="AlphaFoldDB" id="A0A6A4VE37"/>
<evidence type="ECO:0000256" key="2">
    <source>
        <dbReference type="ARBA" id="ARBA00023134"/>
    </source>
</evidence>
<dbReference type="GO" id="GO:0005525">
    <property type="term" value="F:GTP binding"/>
    <property type="evidence" value="ECO:0007669"/>
    <property type="project" value="UniProtKB-KW"/>
</dbReference>
<proteinExistence type="predicted"/>
<name>A0A6A4VE37_AMPAM</name>
<keyword evidence="2" id="KW-0342">GTP-binding</keyword>
<dbReference type="Proteomes" id="UP000440578">
    <property type="component" value="Unassembled WGS sequence"/>
</dbReference>
<organism evidence="5 6">
    <name type="scientific">Amphibalanus amphitrite</name>
    <name type="common">Striped barnacle</name>
    <name type="synonym">Balanus amphitrite</name>
    <dbReference type="NCBI Taxonomy" id="1232801"/>
    <lineage>
        <taxon>Eukaryota</taxon>
        <taxon>Metazoa</taxon>
        <taxon>Ecdysozoa</taxon>
        <taxon>Arthropoda</taxon>
        <taxon>Crustacea</taxon>
        <taxon>Multicrustacea</taxon>
        <taxon>Cirripedia</taxon>
        <taxon>Thoracica</taxon>
        <taxon>Thoracicalcarea</taxon>
        <taxon>Balanomorpha</taxon>
        <taxon>Balanoidea</taxon>
        <taxon>Balanidae</taxon>
        <taxon>Amphibalaninae</taxon>
        <taxon>Amphibalanus</taxon>
    </lineage>
</organism>
<evidence type="ECO:0000313" key="6">
    <source>
        <dbReference type="Proteomes" id="UP000440578"/>
    </source>
</evidence>
<keyword evidence="1" id="KW-0547">Nucleotide-binding</keyword>
<dbReference type="Pfam" id="PF00735">
    <property type="entry name" value="Septin"/>
    <property type="match status" value="1"/>
</dbReference>
<reference evidence="5 6" key="1">
    <citation type="submission" date="2019-07" db="EMBL/GenBank/DDBJ databases">
        <title>Draft genome assembly of a fouling barnacle, Amphibalanus amphitrite (Darwin, 1854): The first reference genome for Thecostraca.</title>
        <authorList>
            <person name="Kim W."/>
        </authorList>
    </citation>
    <scope>NUCLEOTIDE SEQUENCE [LARGE SCALE GENOMIC DNA]</scope>
    <source>
        <strain evidence="5">SNU_AA5</strain>
        <tissue evidence="5">Soma without cirri and trophi</tissue>
    </source>
</reference>
<feature type="domain" description="Septin-type G" evidence="4">
    <location>
        <begin position="1"/>
        <end position="145"/>
    </location>
</feature>
<feature type="region of interest" description="Disordered" evidence="3">
    <location>
        <begin position="249"/>
        <end position="270"/>
    </location>
</feature>
<dbReference type="Gene3D" id="3.40.50.300">
    <property type="entry name" value="P-loop containing nucleotide triphosphate hydrolases"/>
    <property type="match status" value="1"/>
</dbReference>
<evidence type="ECO:0000256" key="1">
    <source>
        <dbReference type="ARBA" id="ARBA00022741"/>
    </source>
</evidence>
<evidence type="ECO:0000256" key="3">
    <source>
        <dbReference type="SAM" id="MobiDB-lite"/>
    </source>
</evidence>
<evidence type="ECO:0000259" key="4">
    <source>
        <dbReference type="PROSITE" id="PS51719"/>
    </source>
</evidence>
<comment type="caution">
    <text evidence="5">The sequence shown here is derived from an EMBL/GenBank/DDBJ whole genome shotgun (WGS) entry which is preliminary data.</text>
</comment>
<dbReference type="PROSITE" id="PS51719">
    <property type="entry name" value="G_SEPTIN"/>
    <property type="match status" value="1"/>
</dbReference>
<sequence>MKRLHDKVNIVPVIAKADTMTPEEITRFKRQILNEIAQHKIRIYEFPDCDDEEEAKAHKALRERVPFAVVGANTVVEVDGKKVRGRRYPWGVVQIESMEHSDFIPLRNMLVKCVSGFIIRTHMMDLRDVTSSVHYENYRCRKLAGVGTDGKPAKIVNKNPLAQMEEEKRDHELKMKKMEAEMEQVFEMKVKEKRNKLKESEEDLQRREEQMLAPLEEQRRELEERRAAFRRERDDWERLNGVTVAELRRRELESHSKETVDGKKKKKGLF</sequence>
<dbReference type="PANTHER" id="PTHR18884">
    <property type="entry name" value="SEPTIN"/>
    <property type="match status" value="1"/>
</dbReference>
<feature type="compositionally biased region" description="Basic and acidic residues" evidence="3">
    <location>
        <begin position="197"/>
        <end position="220"/>
    </location>
</feature>
<evidence type="ECO:0000313" key="5">
    <source>
        <dbReference type="EMBL" id="KAF0292165.1"/>
    </source>
</evidence>
<feature type="region of interest" description="Disordered" evidence="3">
    <location>
        <begin position="194"/>
        <end position="220"/>
    </location>
</feature>
<dbReference type="EMBL" id="VIIS01001831">
    <property type="protein sequence ID" value="KAF0292165.1"/>
    <property type="molecule type" value="Genomic_DNA"/>
</dbReference>
<dbReference type="InterPro" id="IPR016491">
    <property type="entry name" value="Septin"/>
</dbReference>
<accession>A0A6A4VE37</accession>
<feature type="compositionally biased region" description="Basic and acidic residues" evidence="3">
    <location>
        <begin position="249"/>
        <end position="262"/>
    </location>
</feature>
<dbReference type="OrthoDB" id="416553at2759"/>
<keyword evidence="6" id="KW-1185">Reference proteome</keyword>
<dbReference type="PIRSF" id="PIRSF006698">
    <property type="entry name" value="Septin"/>
    <property type="match status" value="1"/>
</dbReference>
<gene>
    <name evidence="5" type="primary">pnut_3</name>
    <name evidence="5" type="ORF">FJT64_001041</name>
</gene>
<dbReference type="InterPro" id="IPR027417">
    <property type="entry name" value="P-loop_NTPase"/>
</dbReference>